<evidence type="ECO:0000313" key="9">
    <source>
        <dbReference type="Proteomes" id="UP001487740"/>
    </source>
</evidence>
<feature type="transmembrane region" description="Helical" evidence="6">
    <location>
        <begin position="89"/>
        <end position="109"/>
    </location>
</feature>
<keyword evidence="2 6" id="KW-0812">Transmembrane</keyword>
<dbReference type="PANTHER" id="PTHR24064">
    <property type="entry name" value="SOLUTE CARRIER FAMILY 22 MEMBER"/>
    <property type="match status" value="1"/>
</dbReference>
<evidence type="ECO:0000256" key="2">
    <source>
        <dbReference type="ARBA" id="ARBA00022692"/>
    </source>
</evidence>
<name>A0AAW0UZ15_SCYPA</name>
<keyword evidence="9" id="KW-1185">Reference proteome</keyword>
<evidence type="ECO:0000256" key="3">
    <source>
        <dbReference type="ARBA" id="ARBA00022989"/>
    </source>
</evidence>
<feature type="region of interest" description="Disordered" evidence="5">
    <location>
        <begin position="1"/>
        <end position="53"/>
    </location>
</feature>
<feature type="transmembrane region" description="Helical" evidence="6">
    <location>
        <begin position="442"/>
        <end position="463"/>
    </location>
</feature>
<evidence type="ECO:0000256" key="5">
    <source>
        <dbReference type="SAM" id="MobiDB-lite"/>
    </source>
</evidence>
<evidence type="ECO:0000256" key="4">
    <source>
        <dbReference type="ARBA" id="ARBA00023136"/>
    </source>
</evidence>
<proteinExistence type="predicted"/>
<feature type="transmembrane region" description="Helical" evidence="6">
    <location>
        <begin position="283"/>
        <end position="301"/>
    </location>
</feature>
<dbReference type="EMBL" id="JARAKH010000005">
    <property type="protein sequence ID" value="KAK8404256.1"/>
    <property type="molecule type" value="Genomic_DNA"/>
</dbReference>
<feature type="transmembrane region" description="Helical" evidence="6">
    <location>
        <begin position="475"/>
        <end position="497"/>
    </location>
</feature>
<organism evidence="8 9">
    <name type="scientific">Scylla paramamosain</name>
    <name type="common">Mud crab</name>
    <dbReference type="NCBI Taxonomy" id="85552"/>
    <lineage>
        <taxon>Eukaryota</taxon>
        <taxon>Metazoa</taxon>
        <taxon>Ecdysozoa</taxon>
        <taxon>Arthropoda</taxon>
        <taxon>Crustacea</taxon>
        <taxon>Multicrustacea</taxon>
        <taxon>Malacostraca</taxon>
        <taxon>Eumalacostraca</taxon>
        <taxon>Eucarida</taxon>
        <taxon>Decapoda</taxon>
        <taxon>Pleocyemata</taxon>
        <taxon>Brachyura</taxon>
        <taxon>Eubrachyura</taxon>
        <taxon>Portunoidea</taxon>
        <taxon>Portunidae</taxon>
        <taxon>Portuninae</taxon>
        <taxon>Scylla</taxon>
    </lineage>
</organism>
<dbReference type="Gene3D" id="1.20.1250.20">
    <property type="entry name" value="MFS general substrate transporter like domains"/>
    <property type="match status" value="1"/>
</dbReference>
<dbReference type="AlphaFoldDB" id="A0AAW0UZ15"/>
<keyword evidence="3 6" id="KW-1133">Transmembrane helix</keyword>
<comment type="subcellular location">
    <subcellularLocation>
        <location evidence="1">Membrane</location>
        <topology evidence="1">Multi-pass membrane protein</topology>
    </subcellularLocation>
</comment>
<comment type="caution">
    <text evidence="8">The sequence shown here is derived from an EMBL/GenBank/DDBJ whole genome shotgun (WGS) entry which is preliminary data.</text>
</comment>
<dbReference type="InterPro" id="IPR020846">
    <property type="entry name" value="MFS_dom"/>
</dbReference>
<feature type="transmembrane region" description="Helical" evidence="6">
    <location>
        <begin position="308"/>
        <end position="330"/>
    </location>
</feature>
<feature type="transmembrane region" description="Helical" evidence="6">
    <location>
        <begin position="336"/>
        <end position="354"/>
    </location>
</feature>
<dbReference type="SUPFAM" id="SSF103473">
    <property type="entry name" value="MFS general substrate transporter"/>
    <property type="match status" value="1"/>
</dbReference>
<dbReference type="GO" id="GO:0022857">
    <property type="term" value="F:transmembrane transporter activity"/>
    <property type="evidence" value="ECO:0007669"/>
    <property type="project" value="InterPro"/>
</dbReference>
<keyword evidence="4 6" id="KW-0472">Membrane</keyword>
<evidence type="ECO:0000256" key="6">
    <source>
        <dbReference type="SAM" id="Phobius"/>
    </source>
</evidence>
<dbReference type="Proteomes" id="UP001487740">
    <property type="component" value="Unassembled WGS sequence"/>
</dbReference>
<feature type="compositionally biased region" description="Low complexity" evidence="5">
    <location>
        <begin position="1"/>
        <end position="17"/>
    </location>
</feature>
<dbReference type="Pfam" id="PF00083">
    <property type="entry name" value="Sugar_tr"/>
    <property type="match status" value="1"/>
</dbReference>
<feature type="transmembrane region" description="Helical" evidence="6">
    <location>
        <begin position="531"/>
        <end position="555"/>
    </location>
</feature>
<dbReference type="InterPro" id="IPR005828">
    <property type="entry name" value="MFS_sugar_transport-like"/>
</dbReference>
<sequence>MASVVTHAATQTPATAAERMAKNLFTKRKQDEDGRHHKGSTRSSTPAGPHGDVEQEMMSLSEEMDGEDEHAASTLTCFEDIMNMVGSRGRWNVCLFLVCSFSTLLNALITMSYQFFGVTPDHWCRVESLKEANWTDQQILDFAIPFDNKTGQHNKCHMYDYNYTKAAQLGYDAAVTYLHDLADQDTPRVVSCSARDFNLTQHESSVVTEWDLVCDRRVLYSTTQAANQIGYIISSVLTPFFTDRFGRRPVALCMSVLALLQGLASCLSPSVTVFIIFKCTHSTAIFSLVTCNFLIMMEMCTPSSRSTFGSLFSMAWAVACMMLPGIAYLIKPWRYLQAALTLPNLIFLLSWRFLPESPRWLLLQDRYKDTENLLVRIAATNRRKIPSRGALRAALTRISHQMRSEQYQRDHDNEKGESEHKIRDKALVAFRYVVSPYSTLQLAGRMCLLLMVWIFVSCAYYGISLNANNVSVDLYFYMFLGGLSEVPAYLLVMVLMVRAGRRPSLFGLFVVCALFIAVNAGLMFASTNVPVSAKIILSLLGKMAVATAFQIVYLFTAELFTTHQRSLAICHCCFAGRVGSIASPYINDILGETAVWAPSAVFSMMALLSAFLSLPLPETRNQNLPEADYDLVRVKEEDDSKNTISTVHSV</sequence>
<dbReference type="PROSITE" id="PS50850">
    <property type="entry name" value="MFS"/>
    <property type="match status" value="1"/>
</dbReference>
<dbReference type="CDD" id="cd17317">
    <property type="entry name" value="MFS_SLC22"/>
    <property type="match status" value="1"/>
</dbReference>
<feature type="domain" description="Major facilitator superfamily (MFS) profile" evidence="7">
    <location>
        <begin position="158"/>
        <end position="621"/>
    </location>
</feature>
<evidence type="ECO:0000259" key="7">
    <source>
        <dbReference type="PROSITE" id="PS50850"/>
    </source>
</evidence>
<evidence type="ECO:0000313" key="8">
    <source>
        <dbReference type="EMBL" id="KAK8404256.1"/>
    </source>
</evidence>
<evidence type="ECO:0000256" key="1">
    <source>
        <dbReference type="ARBA" id="ARBA00004141"/>
    </source>
</evidence>
<dbReference type="InterPro" id="IPR036259">
    <property type="entry name" value="MFS_trans_sf"/>
</dbReference>
<accession>A0AAW0UZ15</accession>
<dbReference type="GO" id="GO:0016020">
    <property type="term" value="C:membrane"/>
    <property type="evidence" value="ECO:0007669"/>
    <property type="project" value="UniProtKB-SubCell"/>
</dbReference>
<gene>
    <name evidence="8" type="ORF">O3P69_000369</name>
</gene>
<reference evidence="8 9" key="1">
    <citation type="submission" date="2023-03" db="EMBL/GenBank/DDBJ databases">
        <title>High-quality genome of Scylla paramamosain provides insights in environmental adaptation.</title>
        <authorList>
            <person name="Zhang L."/>
        </authorList>
    </citation>
    <scope>NUCLEOTIDE SEQUENCE [LARGE SCALE GENOMIC DNA]</scope>
    <source>
        <strain evidence="8">LZ_2023a</strain>
        <tissue evidence="8">Muscle</tissue>
    </source>
</reference>
<feature type="transmembrane region" description="Helical" evidence="6">
    <location>
        <begin position="504"/>
        <end position="525"/>
    </location>
</feature>
<protein>
    <recommendedName>
        <fullName evidence="7">Major facilitator superfamily (MFS) profile domain-containing protein</fullName>
    </recommendedName>
</protein>